<gene>
    <name evidence="2" type="ORF">BKM31_23265</name>
</gene>
<sequence length="411" mass="44155">MRLAAAALALAMAVTACAPSTTTSADEGKVTLSVWGWGPEENFDKMFAEYEKLNPGIDVDARSFTTSTEYDTILSTGLAGDSGPDLAWLRAGPQLQPLVEAGRLLPLDTKTVPGLADFDENVLRAAKGDKDGKTYGVPFAVQTLQVIYNKKIFAEHGVTPPKTYDEMIAAAGKLKAKGVIPFAFGGKDDWMLPIVASIFGTAHWGGDAFLADVKAKRKTFTDPRFVEGIDQLNQLKPYFPDNAAGVSYTDAQMLFSAGKAAMFPGGLWELNFFTENAPGVELGVFTPPAPDGPGLMPGFTDGSYGVNIKTRHQAEALKFAAWLASKDYGRLYTDTLRTFSAVPGVTPKDPLLGEVATTFDQHGATYFMNEFAYGNPTSATVFAKALQEMLLGRVTAKQAAEQLDKSVSTWL</sequence>
<dbReference type="Proteomes" id="UP000190797">
    <property type="component" value="Chromosome"/>
</dbReference>
<dbReference type="AlphaFoldDB" id="A0A1V0A1F4"/>
<evidence type="ECO:0008006" key="4">
    <source>
        <dbReference type="Google" id="ProtNLM"/>
    </source>
</evidence>
<dbReference type="STRING" id="1909395.BKM31_23265"/>
<keyword evidence="1" id="KW-0732">Signal</keyword>
<name>A0A1V0A1F4_9ACTN</name>
<dbReference type="Gene3D" id="3.40.190.10">
    <property type="entry name" value="Periplasmic binding protein-like II"/>
    <property type="match status" value="2"/>
</dbReference>
<organism evidence="2 3">
    <name type="scientific">[Actinomadura] parvosata subsp. kistnae</name>
    <dbReference type="NCBI Taxonomy" id="1909395"/>
    <lineage>
        <taxon>Bacteria</taxon>
        <taxon>Bacillati</taxon>
        <taxon>Actinomycetota</taxon>
        <taxon>Actinomycetes</taxon>
        <taxon>Streptosporangiales</taxon>
        <taxon>Streptosporangiaceae</taxon>
        <taxon>Nonomuraea</taxon>
    </lineage>
</organism>
<dbReference type="Pfam" id="PF01547">
    <property type="entry name" value="SBP_bac_1"/>
    <property type="match status" value="1"/>
</dbReference>
<keyword evidence="3" id="KW-1185">Reference proteome</keyword>
<dbReference type="PROSITE" id="PS51257">
    <property type="entry name" value="PROKAR_LIPOPROTEIN"/>
    <property type="match status" value="1"/>
</dbReference>
<accession>A0A1V0A1F4</accession>
<evidence type="ECO:0000313" key="2">
    <source>
        <dbReference type="EMBL" id="AQZ63992.1"/>
    </source>
</evidence>
<feature type="signal peptide" evidence="1">
    <location>
        <begin position="1"/>
        <end position="18"/>
    </location>
</feature>
<reference evidence="3" key="1">
    <citation type="journal article" date="2017" name="Med. Chem. Commun.">
        <title>Nonomuraea sp. ATCC 55076 harbours the largest actinomycete chromosome to date and the kistamicin biosynthetic gene cluster.</title>
        <authorList>
            <person name="Nazari B."/>
            <person name="Forneris C.C."/>
            <person name="Gibson M.I."/>
            <person name="Moon K."/>
            <person name="Schramma K.R."/>
            <person name="Seyedsayamdost M.R."/>
        </authorList>
    </citation>
    <scope>NUCLEOTIDE SEQUENCE [LARGE SCALE GENOMIC DNA]</scope>
    <source>
        <strain evidence="3">ATCC 55076</strain>
    </source>
</reference>
<dbReference type="PANTHER" id="PTHR43649:SF12">
    <property type="entry name" value="DIACETYLCHITOBIOSE BINDING PROTEIN DASA"/>
    <property type="match status" value="1"/>
</dbReference>
<evidence type="ECO:0000256" key="1">
    <source>
        <dbReference type="SAM" id="SignalP"/>
    </source>
</evidence>
<protein>
    <recommendedName>
        <fullName evidence="4">Sugar ABC transporter substrate-binding protein</fullName>
    </recommendedName>
</protein>
<dbReference type="KEGG" id="noa:BKM31_23265"/>
<dbReference type="OrthoDB" id="8317736at2"/>
<evidence type="ECO:0000313" key="3">
    <source>
        <dbReference type="Proteomes" id="UP000190797"/>
    </source>
</evidence>
<dbReference type="SUPFAM" id="SSF53850">
    <property type="entry name" value="Periplasmic binding protein-like II"/>
    <property type="match status" value="1"/>
</dbReference>
<dbReference type="RefSeq" id="WP_080040190.1">
    <property type="nucleotide sequence ID" value="NZ_CP017717.1"/>
</dbReference>
<proteinExistence type="predicted"/>
<dbReference type="InterPro" id="IPR006059">
    <property type="entry name" value="SBP"/>
</dbReference>
<dbReference type="EMBL" id="CP017717">
    <property type="protein sequence ID" value="AQZ63992.1"/>
    <property type="molecule type" value="Genomic_DNA"/>
</dbReference>
<dbReference type="InterPro" id="IPR050490">
    <property type="entry name" value="Bact_solute-bd_prot1"/>
</dbReference>
<dbReference type="PANTHER" id="PTHR43649">
    <property type="entry name" value="ARABINOSE-BINDING PROTEIN-RELATED"/>
    <property type="match status" value="1"/>
</dbReference>
<feature type="chain" id="PRO_5039420969" description="Sugar ABC transporter substrate-binding protein" evidence="1">
    <location>
        <begin position="19"/>
        <end position="411"/>
    </location>
</feature>